<dbReference type="Proteomes" id="UP000541352">
    <property type="component" value="Unassembled WGS sequence"/>
</dbReference>
<dbReference type="AlphaFoldDB" id="A0A7W5ZJL4"/>
<reference evidence="2 3" key="1">
    <citation type="submission" date="2020-08" db="EMBL/GenBank/DDBJ databases">
        <title>Genomic Encyclopedia of Type Strains, Phase IV (KMG-IV): sequencing the most valuable type-strain genomes for metagenomic binning, comparative biology and taxonomic classification.</title>
        <authorList>
            <person name="Goeker M."/>
        </authorList>
    </citation>
    <scope>NUCLEOTIDE SEQUENCE [LARGE SCALE GENOMIC DNA]</scope>
    <source>
        <strain evidence="2 3">DSM 17976</strain>
    </source>
</reference>
<accession>A0A7W5ZJL4</accession>
<proteinExistence type="predicted"/>
<protein>
    <recommendedName>
        <fullName evidence="4">Phosphatase PAP2 family protein</fullName>
    </recommendedName>
</protein>
<evidence type="ECO:0000256" key="1">
    <source>
        <dbReference type="SAM" id="Phobius"/>
    </source>
</evidence>
<feature type="transmembrane region" description="Helical" evidence="1">
    <location>
        <begin position="111"/>
        <end position="131"/>
    </location>
</feature>
<dbReference type="EMBL" id="JACIBY010000001">
    <property type="protein sequence ID" value="MBB3836951.1"/>
    <property type="molecule type" value="Genomic_DNA"/>
</dbReference>
<sequence length="212" mass="23031">MNTPLAKSLSVLLHPLLMPTLLLGMLFFTTPAVVGVDMFSPPIRLTLLGFVGMTTFVIPALGIYYLYRAGYIQSLHLDNLADRRLPYFITVLLYGFATYFFRYQLAQLSELAPQISIVLASVTVSIALVAIISLNWKISAHGTGFGGLLGATFGIVIKFGEHILLYPLLGLIVLGGLLMSARLHLNAHTPAQISAGVLLGLVVSLATVWWFV</sequence>
<feature type="transmembrane region" description="Helical" evidence="1">
    <location>
        <begin position="46"/>
        <end position="67"/>
    </location>
</feature>
<evidence type="ECO:0000313" key="2">
    <source>
        <dbReference type="EMBL" id="MBB3836951.1"/>
    </source>
</evidence>
<name>A0A7W5ZJL4_9BACT</name>
<gene>
    <name evidence="2" type="ORF">FHS57_000933</name>
</gene>
<keyword evidence="1" id="KW-1133">Transmembrane helix</keyword>
<feature type="transmembrane region" description="Helical" evidence="1">
    <location>
        <begin position="12"/>
        <end position="34"/>
    </location>
</feature>
<keyword evidence="1" id="KW-0472">Membrane</keyword>
<feature type="transmembrane region" description="Helical" evidence="1">
    <location>
        <begin position="193"/>
        <end position="211"/>
    </location>
</feature>
<feature type="transmembrane region" description="Helical" evidence="1">
    <location>
        <begin position="163"/>
        <end position="181"/>
    </location>
</feature>
<organism evidence="2 3">
    <name type="scientific">Runella defluvii</name>
    <dbReference type="NCBI Taxonomy" id="370973"/>
    <lineage>
        <taxon>Bacteria</taxon>
        <taxon>Pseudomonadati</taxon>
        <taxon>Bacteroidota</taxon>
        <taxon>Cytophagia</taxon>
        <taxon>Cytophagales</taxon>
        <taxon>Spirosomataceae</taxon>
        <taxon>Runella</taxon>
    </lineage>
</organism>
<dbReference type="RefSeq" id="WP_229601251.1">
    <property type="nucleotide sequence ID" value="NZ_JACIBY010000001.1"/>
</dbReference>
<evidence type="ECO:0008006" key="4">
    <source>
        <dbReference type="Google" id="ProtNLM"/>
    </source>
</evidence>
<keyword evidence="3" id="KW-1185">Reference proteome</keyword>
<feature type="transmembrane region" description="Helical" evidence="1">
    <location>
        <begin position="87"/>
        <end position="105"/>
    </location>
</feature>
<keyword evidence="1" id="KW-0812">Transmembrane</keyword>
<feature type="transmembrane region" description="Helical" evidence="1">
    <location>
        <begin position="138"/>
        <end position="157"/>
    </location>
</feature>
<comment type="caution">
    <text evidence="2">The sequence shown here is derived from an EMBL/GenBank/DDBJ whole genome shotgun (WGS) entry which is preliminary data.</text>
</comment>
<evidence type="ECO:0000313" key="3">
    <source>
        <dbReference type="Proteomes" id="UP000541352"/>
    </source>
</evidence>